<gene>
    <name evidence="4" type="ORF">GCM10023351_29160</name>
</gene>
<name>A0ABP9ALC4_9MICO</name>
<organism evidence="4 5">
    <name type="scientific">Microbacterium gilvum</name>
    <dbReference type="NCBI Taxonomy" id="1336204"/>
    <lineage>
        <taxon>Bacteria</taxon>
        <taxon>Bacillati</taxon>
        <taxon>Actinomycetota</taxon>
        <taxon>Actinomycetes</taxon>
        <taxon>Micrococcales</taxon>
        <taxon>Microbacteriaceae</taxon>
        <taxon>Microbacterium</taxon>
    </lineage>
</organism>
<dbReference type="InterPro" id="IPR000182">
    <property type="entry name" value="GNAT_dom"/>
</dbReference>
<comment type="caution">
    <text evidence="4">The sequence shown here is derived from an EMBL/GenBank/DDBJ whole genome shotgun (WGS) entry which is preliminary data.</text>
</comment>
<reference evidence="5" key="1">
    <citation type="journal article" date="2019" name="Int. J. Syst. Evol. Microbiol.">
        <title>The Global Catalogue of Microorganisms (GCM) 10K type strain sequencing project: providing services to taxonomists for standard genome sequencing and annotation.</title>
        <authorList>
            <consortium name="The Broad Institute Genomics Platform"/>
            <consortium name="The Broad Institute Genome Sequencing Center for Infectious Disease"/>
            <person name="Wu L."/>
            <person name="Ma J."/>
        </authorList>
    </citation>
    <scope>NUCLEOTIDE SEQUENCE [LARGE SCALE GENOMIC DNA]</scope>
    <source>
        <strain evidence="5">JCM 18537</strain>
    </source>
</reference>
<dbReference type="PANTHER" id="PTHR43877">
    <property type="entry name" value="AMINOALKYLPHOSPHONATE N-ACETYLTRANSFERASE-RELATED-RELATED"/>
    <property type="match status" value="1"/>
</dbReference>
<dbReference type="SUPFAM" id="SSF55729">
    <property type="entry name" value="Acyl-CoA N-acyltransferases (Nat)"/>
    <property type="match status" value="1"/>
</dbReference>
<sequence>MTIDVRIDDLAHPATRALAAAHLAGMRAGSPPESVHALDLGALSDPAVTVWSAWIDGDVAGIGALAPLDDRNAELKSFRTADAHLGRGVARAVLAAVLAEARRRGLDAVWLETGSSQDFLPARRLYAGAGFVECEPFGSYRPDPLSTFMTLDLRGGR</sequence>
<feature type="domain" description="N-acetyltransferase" evidence="3">
    <location>
        <begin position="5"/>
        <end position="154"/>
    </location>
</feature>
<protein>
    <submittedName>
        <fullName evidence="4">GNAT family N-acetyltransferase</fullName>
    </submittedName>
</protein>
<evidence type="ECO:0000313" key="4">
    <source>
        <dbReference type="EMBL" id="GAA4782029.1"/>
    </source>
</evidence>
<proteinExistence type="predicted"/>
<dbReference type="InterPro" id="IPR050832">
    <property type="entry name" value="Bact_Acetyltransf"/>
</dbReference>
<keyword evidence="5" id="KW-1185">Reference proteome</keyword>
<evidence type="ECO:0000256" key="2">
    <source>
        <dbReference type="ARBA" id="ARBA00023315"/>
    </source>
</evidence>
<keyword evidence="1" id="KW-0808">Transferase</keyword>
<dbReference type="EMBL" id="BAABKO010000005">
    <property type="protein sequence ID" value="GAA4782029.1"/>
    <property type="molecule type" value="Genomic_DNA"/>
</dbReference>
<dbReference type="Gene3D" id="3.40.630.30">
    <property type="match status" value="1"/>
</dbReference>
<evidence type="ECO:0000259" key="3">
    <source>
        <dbReference type="PROSITE" id="PS51186"/>
    </source>
</evidence>
<dbReference type="PROSITE" id="PS51186">
    <property type="entry name" value="GNAT"/>
    <property type="match status" value="1"/>
</dbReference>
<dbReference type="Proteomes" id="UP001501645">
    <property type="component" value="Unassembled WGS sequence"/>
</dbReference>
<evidence type="ECO:0000256" key="1">
    <source>
        <dbReference type="ARBA" id="ARBA00022679"/>
    </source>
</evidence>
<accession>A0ABP9ALC4</accession>
<dbReference type="RefSeq" id="WP_345440672.1">
    <property type="nucleotide sequence ID" value="NZ_BAABKO010000005.1"/>
</dbReference>
<dbReference type="InterPro" id="IPR016181">
    <property type="entry name" value="Acyl_CoA_acyltransferase"/>
</dbReference>
<dbReference type="PANTHER" id="PTHR43877:SF5">
    <property type="entry name" value="BLL8307 PROTEIN"/>
    <property type="match status" value="1"/>
</dbReference>
<dbReference type="Pfam" id="PF00583">
    <property type="entry name" value="Acetyltransf_1"/>
    <property type="match status" value="1"/>
</dbReference>
<evidence type="ECO:0000313" key="5">
    <source>
        <dbReference type="Proteomes" id="UP001501645"/>
    </source>
</evidence>
<keyword evidence="2" id="KW-0012">Acyltransferase</keyword>